<dbReference type="OMA" id="ANKVKDM"/>
<dbReference type="VEuPathDB" id="TriTrypDB:TvY486_0907650"/>
<dbReference type="SUPFAM" id="SSF52540">
    <property type="entry name" value="P-loop containing nucleoside triphosphate hydrolases"/>
    <property type="match status" value="1"/>
</dbReference>
<dbReference type="InterPro" id="IPR027640">
    <property type="entry name" value="Kinesin-like_fam"/>
</dbReference>
<evidence type="ECO:0000256" key="1">
    <source>
        <dbReference type="PROSITE-ProRule" id="PRU00283"/>
    </source>
</evidence>
<dbReference type="Gene3D" id="3.40.850.10">
    <property type="entry name" value="Kinesin motor domain"/>
    <property type="match status" value="1"/>
</dbReference>
<dbReference type="PROSITE" id="PS50067">
    <property type="entry name" value="KINESIN_MOTOR_2"/>
    <property type="match status" value="1"/>
</dbReference>
<evidence type="ECO:0000313" key="4">
    <source>
        <dbReference type="EMBL" id="CCC50944.1"/>
    </source>
</evidence>
<organism evidence="4">
    <name type="scientific">Trypanosoma vivax (strain Y486)</name>
    <dbReference type="NCBI Taxonomy" id="1055687"/>
    <lineage>
        <taxon>Eukaryota</taxon>
        <taxon>Discoba</taxon>
        <taxon>Euglenozoa</taxon>
        <taxon>Kinetoplastea</taxon>
        <taxon>Metakinetoplastina</taxon>
        <taxon>Trypanosomatida</taxon>
        <taxon>Trypanosomatidae</taxon>
        <taxon>Trypanosoma</taxon>
        <taxon>Duttonella</taxon>
    </lineage>
</organism>
<gene>
    <name evidence="4" type="ORF">TVY486_0907650</name>
</gene>
<dbReference type="SMART" id="SM00129">
    <property type="entry name" value="KISc"/>
    <property type="match status" value="1"/>
</dbReference>
<dbReference type="AlphaFoldDB" id="G0U3T5"/>
<reference evidence="4" key="1">
    <citation type="journal article" date="2012" name="Proc. Natl. Acad. Sci. U.S.A.">
        <title>Antigenic diversity is generated by distinct evolutionary mechanisms in African trypanosome species.</title>
        <authorList>
            <person name="Jackson A.P."/>
            <person name="Berry A."/>
            <person name="Aslett M."/>
            <person name="Allison H.C."/>
            <person name="Burton P."/>
            <person name="Vavrova-Anderson J."/>
            <person name="Brown R."/>
            <person name="Browne H."/>
            <person name="Corton N."/>
            <person name="Hauser H."/>
            <person name="Gamble J."/>
            <person name="Gilderthorp R."/>
            <person name="Marcello L."/>
            <person name="McQuillan J."/>
            <person name="Otto T.D."/>
            <person name="Quail M.A."/>
            <person name="Sanders M.J."/>
            <person name="van Tonder A."/>
            <person name="Ginger M.L."/>
            <person name="Field M.C."/>
            <person name="Barry J.D."/>
            <person name="Hertz-Fowler C."/>
            <person name="Berriman M."/>
        </authorList>
    </citation>
    <scope>NUCLEOTIDE SEQUENCE</scope>
    <source>
        <strain evidence="4">Y486</strain>
    </source>
</reference>
<dbReference type="GO" id="GO:0016887">
    <property type="term" value="F:ATP hydrolysis activity"/>
    <property type="evidence" value="ECO:0007669"/>
    <property type="project" value="TreeGrafter"/>
</dbReference>
<dbReference type="InterPro" id="IPR001752">
    <property type="entry name" value="Kinesin_motor_dom"/>
</dbReference>
<keyword evidence="2" id="KW-0175">Coiled coil</keyword>
<dbReference type="PANTHER" id="PTHR24115">
    <property type="entry name" value="KINESIN-RELATED"/>
    <property type="match status" value="1"/>
</dbReference>
<name>G0U3T5_TRYVY</name>
<feature type="domain" description="Kinesin motor" evidence="3">
    <location>
        <begin position="6"/>
        <end position="395"/>
    </location>
</feature>
<sequence>MEGGQKVSVAVRVRPILREGGSAAHALEKFELQAVHRTGDTTLKVELQRPGEPTRSSSFTFDHIFDQESTQLDVYEEAVAELVDATLAGANTTMLTYGQTGSGKTFTVLGDVKPNPLEDDLLTHNSGMFLRVLSDLMEYKKRMSGKGFHVVIGLSCVEIYNESIRDLFGGTPGTPPPTIKAMMIGDDVLLPQLIIKELTTLQNVFSEIQLAISRRLIRPTEANAQSSRSHCLFLIDVLQQADTAPPPPLSILETKKGGKEKETKRVTCDGSVPGELPFDGTAYRIPGQQELVFGSKILVGDLAGSEKLAKSGVTGEGLAEATAINSSLTALGNVVHSLHEGGFVCYRTSNLTRLLKPTFSHPNSRVLLLTQVSPTQLTFDETLSTLHFCNKVKAMKVTTTTSGDSGNKLQFEYVESGKTFDSVLADLHIFATESDAQCAFIRRTCLQNGGLYYATAEKASAKFVPKERITFLEGIGAVRIATQEREAVQKRRQKEEEDWETSVNTKVREEAQKMASEYSTLLEEAKESLKKENDTYANISFHDLNAETVARKSGLQTEEETEFASLMAQFMRGYIKLCKKCIEDGVALEEKISQELNTHQRTAIEVPEIAQDNLNYANACWSHCVGKKFLSGYLEVRELQLHLWSFQKGLVELKAWREANAEALA</sequence>
<keyword evidence="1" id="KW-0067">ATP-binding</keyword>
<keyword evidence="1" id="KW-0547">Nucleotide-binding</keyword>
<dbReference type="GO" id="GO:0003777">
    <property type="term" value="F:microtubule motor activity"/>
    <property type="evidence" value="ECO:0007669"/>
    <property type="project" value="InterPro"/>
</dbReference>
<feature type="binding site" evidence="1">
    <location>
        <begin position="98"/>
        <end position="105"/>
    </location>
    <ligand>
        <name>ATP</name>
        <dbReference type="ChEBI" id="CHEBI:30616"/>
    </ligand>
</feature>
<evidence type="ECO:0000256" key="2">
    <source>
        <dbReference type="SAM" id="Coils"/>
    </source>
</evidence>
<dbReference type="PRINTS" id="PR00380">
    <property type="entry name" value="KINESINHEAVY"/>
</dbReference>
<dbReference type="EMBL" id="HE573025">
    <property type="protein sequence ID" value="CCC50944.1"/>
    <property type="molecule type" value="Genomic_DNA"/>
</dbReference>
<protein>
    <submittedName>
        <fullName evidence="4">Putative kinesin</fullName>
    </submittedName>
</protein>
<feature type="coiled-coil region" evidence="2">
    <location>
        <begin position="478"/>
        <end position="535"/>
    </location>
</feature>
<dbReference type="PANTHER" id="PTHR24115:SF953">
    <property type="entry name" value="PUTATIVE-RELATED"/>
    <property type="match status" value="1"/>
</dbReference>
<dbReference type="GO" id="GO:0008017">
    <property type="term" value="F:microtubule binding"/>
    <property type="evidence" value="ECO:0007669"/>
    <property type="project" value="InterPro"/>
</dbReference>
<comment type="similarity">
    <text evidence="1">Belongs to the TRAFAC class myosin-kinesin ATPase superfamily. Kinesin family.</text>
</comment>
<accession>G0U3T5</accession>
<dbReference type="GO" id="GO:0007018">
    <property type="term" value="P:microtubule-based movement"/>
    <property type="evidence" value="ECO:0007669"/>
    <property type="project" value="InterPro"/>
</dbReference>
<proteinExistence type="inferred from homology"/>
<dbReference type="GO" id="GO:0005524">
    <property type="term" value="F:ATP binding"/>
    <property type="evidence" value="ECO:0007669"/>
    <property type="project" value="UniProtKB-UniRule"/>
</dbReference>
<dbReference type="InterPro" id="IPR036961">
    <property type="entry name" value="Kinesin_motor_dom_sf"/>
</dbReference>
<dbReference type="GO" id="GO:0005874">
    <property type="term" value="C:microtubule"/>
    <property type="evidence" value="ECO:0007669"/>
    <property type="project" value="TreeGrafter"/>
</dbReference>
<dbReference type="InterPro" id="IPR027417">
    <property type="entry name" value="P-loop_NTPase"/>
</dbReference>
<dbReference type="Pfam" id="PF00225">
    <property type="entry name" value="Kinesin"/>
    <property type="match status" value="2"/>
</dbReference>
<keyword evidence="1" id="KW-0505">Motor protein</keyword>
<evidence type="ECO:0000259" key="3">
    <source>
        <dbReference type="PROSITE" id="PS50067"/>
    </source>
</evidence>
<dbReference type="GO" id="GO:0005871">
    <property type="term" value="C:kinesin complex"/>
    <property type="evidence" value="ECO:0007669"/>
    <property type="project" value="TreeGrafter"/>
</dbReference>